<reference evidence="3" key="2">
    <citation type="journal article" date="2023" name="Science">
        <title>Genomic signatures of disease resistance in endangered staghorn corals.</title>
        <authorList>
            <person name="Vollmer S.V."/>
            <person name="Selwyn J.D."/>
            <person name="Despard B.A."/>
            <person name="Roesel C.L."/>
        </authorList>
    </citation>
    <scope>NUCLEOTIDE SEQUENCE</scope>
    <source>
        <strain evidence="3">K2</strain>
    </source>
</reference>
<feature type="region of interest" description="Disordered" evidence="1">
    <location>
        <begin position="1"/>
        <end position="20"/>
    </location>
</feature>
<dbReference type="EMBL" id="JARQWQ010000057">
    <property type="protein sequence ID" value="KAK2556164.1"/>
    <property type="molecule type" value="Genomic_DNA"/>
</dbReference>
<feature type="region of interest" description="Disordered" evidence="1">
    <location>
        <begin position="304"/>
        <end position="518"/>
    </location>
</feature>
<organism evidence="3 4">
    <name type="scientific">Acropora cervicornis</name>
    <name type="common">Staghorn coral</name>
    <dbReference type="NCBI Taxonomy" id="6130"/>
    <lineage>
        <taxon>Eukaryota</taxon>
        <taxon>Metazoa</taxon>
        <taxon>Cnidaria</taxon>
        <taxon>Anthozoa</taxon>
        <taxon>Hexacorallia</taxon>
        <taxon>Scleractinia</taxon>
        <taxon>Astrocoeniina</taxon>
        <taxon>Acroporidae</taxon>
        <taxon>Acropora</taxon>
    </lineage>
</organism>
<feature type="compositionally biased region" description="Basic and acidic residues" evidence="1">
    <location>
        <begin position="657"/>
        <end position="672"/>
    </location>
</feature>
<name>A0AAD9Q7U0_ACRCE</name>
<feature type="compositionally biased region" description="Polar residues" evidence="1">
    <location>
        <begin position="61"/>
        <end position="78"/>
    </location>
</feature>
<protein>
    <recommendedName>
        <fullName evidence="2">Smoothelin domain-containing protein</fullName>
    </recommendedName>
</protein>
<feature type="region of interest" description="Disordered" evidence="1">
    <location>
        <begin position="157"/>
        <end position="190"/>
    </location>
</feature>
<feature type="compositionally biased region" description="Polar residues" evidence="1">
    <location>
        <begin position="432"/>
        <end position="447"/>
    </location>
</feature>
<dbReference type="AlphaFoldDB" id="A0AAD9Q7U0"/>
<dbReference type="Pfam" id="PF12510">
    <property type="entry name" value="Smoothelin"/>
    <property type="match status" value="1"/>
</dbReference>
<evidence type="ECO:0000313" key="3">
    <source>
        <dbReference type="EMBL" id="KAK2556164.1"/>
    </source>
</evidence>
<dbReference type="InterPro" id="IPR022189">
    <property type="entry name" value="SMTN"/>
</dbReference>
<keyword evidence="4" id="KW-1185">Reference proteome</keyword>
<feature type="region of interest" description="Disordered" evidence="1">
    <location>
        <begin position="580"/>
        <end position="608"/>
    </location>
</feature>
<dbReference type="Proteomes" id="UP001249851">
    <property type="component" value="Unassembled WGS sequence"/>
</dbReference>
<feature type="compositionally biased region" description="Basic and acidic residues" evidence="1">
    <location>
        <begin position="502"/>
        <end position="518"/>
    </location>
</feature>
<feature type="region of interest" description="Disordered" evidence="1">
    <location>
        <begin position="687"/>
        <end position="719"/>
    </location>
</feature>
<feature type="region of interest" description="Disordered" evidence="1">
    <location>
        <begin position="622"/>
        <end position="672"/>
    </location>
</feature>
<feature type="compositionally biased region" description="Basic and acidic residues" evidence="1">
    <location>
        <begin position="47"/>
        <end position="60"/>
    </location>
</feature>
<proteinExistence type="predicted"/>
<evidence type="ECO:0000259" key="2">
    <source>
        <dbReference type="Pfam" id="PF12510"/>
    </source>
</evidence>
<feature type="compositionally biased region" description="Polar residues" evidence="1">
    <location>
        <begin position="628"/>
        <end position="647"/>
    </location>
</feature>
<feature type="compositionally biased region" description="Acidic residues" evidence="1">
    <location>
        <begin position="178"/>
        <end position="189"/>
    </location>
</feature>
<comment type="caution">
    <text evidence="3">The sequence shown here is derived from an EMBL/GenBank/DDBJ whole genome shotgun (WGS) entry which is preliminary data.</text>
</comment>
<feature type="domain" description="Smoothelin" evidence="2">
    <location>
        <begin position="4"/>
        <end position="35"/>
    </location>
</feature>
<sequence>MADEEAVLKKKLEDTTDFDERRAIRQQLRELRKKKLDALESSPSMTDRPRRRERARKEEQITITTEMNTVDGYSSEQKTQTKIETNHKCEVITDGLAENDKNGLTGNGIENGNQDTTSAVTDICQNENEFKHDIKINRDEKPLHNEIEEVVSVAQELPKENEMAINESSETSDKELEKPEEEETEEVELTPEVVEKIEDIDMLEKLQPKNVLKKARNSGLRLPHLGIIETSMENENVLILGKGTKAKNSMNLPGNDSNNNRTPTRNCKPSDNEEIEANPLESAFVNSETTVIGSKELAAAEEIQTNGEHLCGSEKSESDCEADETLSTQSSLTPEVNLKPDLPKKIPPIPPRPSTTSSTGSKGELMGDFKGRILGKSATPAPRDLTRKLKSQPEQVDFRGQLKKTGLRADKDLTVQGKRKQQLQEGNFHVQLKSTGGDTSRNLSAVQSVGKKKDSPAQFDFRGQLQRTSNEHQTKKTPPTRPPPTYLNRETERGASPLAISEKAKPHSEGDVKPAETLTKDVRKISSADLFNMLSKPVENSGEGYLVQRGLKKAEASKANPQKFKSVSVDTSLEDENFKARMAQRKERSDKQFYSGKGSKDERKMSAGVETKDFKAILKKAGAKQSRAIESSTGQVTKEQPTSNNAGKRSENVAFDVKQKEQKDKGIVERTTEKQVTEVEQLDGAQVTTQTAKTTEVHKTAGGTTMTVTKTTRTTEEPQLKPCWLRRGGKK</sequence>
<feature type="compositionally biased region" description="Low complexity" evidence="1">
    <location>
        <begin position="354"/>
        <end position="363"/>
    </location>
</feature>
<evidence type="ECO:0000313" key="4">
    <source>
        <dbReference type="Proteomes" id="UP001249851"/>
    </source>
</evidence>
<evidence type="ECO:0000256" key="1">
    <source>
        <dbReference type="SAM" id="MobiDB-lite"/>
    </source>
</evidence>
<gene>
    <name evidence="3" type="ORF">P5673_021749</name>
</gene>
<feature type="region of interest" description="Disordered" evidence="1">
    <location>
        <begin position="245"/>
        <end position="271"/>
    </location>
</feature>
<feature type="compositionally biased region" description="Low complexity" evidence="1">
    <location>
        <begin position="700"/>
        <end position="712"/>
    </location>
</feature>
<feature type="compositionally biased region" description="Basic and acidic residues" evidence="1">
    <location>
        <begin position="598"/>
        <end position="608"/>
    </location>
</feature>
<feature type="compositionally biased region" description="Basic and acidic residues" evidence="1">
    <location>
        <begin position="580"/>
        <end position="591"/>
    </location>
</feature>
<feature type="compositionally biased region" description="Polar residues" evidence="1">
    <location>
        <begin position="246"/>
        <end position="269"/>
    </location>
</feature>
<feature type="region of interest" description="Disordered" evidence="1">
    <location>
        <begin position="33"/>
        <end position="81"/>
    </location>
</feature>
<accession>A0AAD9Q7U0</accession>
<feature type="compositionally biased region" description="Polar residues" evidence="1">
    <location>
        <begin position="325"/>
        <end position="334"/>
    </location>
</feature>
<reference evidence="3" key="1">
    <citation type="journal article" date="2023" name="G3 (Bethesda)">
        <title>Whole genome assembly and annotation of the endangered Caribbean coral Acropora cervicornis.</title>
        <authorList>
            <person name="Selwyn J.D."/>
            <person name="Vollmer S.V."/>
        </authorList>
    </citation>
    <scope>NUCLEOTIDE SEQUENCE</scope>
    <source>
        <strain evidence="3">K2</strain>
    </source>
</reference>